<comment type="caution">
    <text evidence="4">The sequence shown here is derived from an EMBL/GenBank/DDBJ whole genome shotgun (WGS) entry which is preliminary data.</text>
</comment>
<feature type="domain" description="DNA-binding transcriptional repressor CapW C-terminal dimerisation" evidence="2">
    <location>
        <begin position="214"/>
        <end position="282"/>
    </location>
</feature>
<dbReference type="PROSITE" id="PS52050">
    <property type="entry name" value="WYL"/>
    <property type="match status" value="1"/>
</dbReference>
<evidence type="ECO:0000313" key="4">
    <source>
        <dbReference type="EMBL" id="GAA6170219.1"/>
    </source>
</evidence>
<evidence type="ECO:0000259" key="3">
    <source>
        <dbReference type="Pfam" id="PF26109"/>
    </source>
</evidence>
<reference evidence="4 5" key="1">
    <citation type="submission" date="2024-04" db="EMBL/GenBank/DDBJ databases">
        <title>Draft genome sequence of Sessilibacter corallicola NBRC 116591.</title>
        <authorList>
            <person name="Miyakawa T."/>
            <person name="Kusuya Y."/>
            <person name="Miura T."/>
        </authorList>
    </citation>
    <scope>NUCLEOTIDE SEQUENCE [LARGE SCALE GENOMIC DNA]</scope>
    <source>
        <strain evidence="4 5">KU-00831-HH</strain>
    </source>
</reference>
<dbReference type="InterPro" id="IPR016634">
    <property type="entry name" value="CapW-like"/>
</dbReference>
<dbReference type="EMBL" id="BAABWN010000021">
    <property type="protein sequence ID" value="GAA6170219.1"/>
    <property type="molecule type" value="Genomic_DNA"/>
</dbReference>
<dbReference type="InterPro" id="IPR026881">
    <property type="entry name" value="WYL_dom"/>
</dbReference>
<dbReference type="PANTHER" id="PTHR34580">
    <property type="match status" value="1"/>
</dbReference>
<proteinExistence type="predicted"/>
<feature type="domain" description="WYL" evidence="1">
    <location>
        <begin position="126"/>
        <end position="190"/>
    </location>
</feature>
<dbReference type="InterPro" id="IPR051534">
    <property type="entry name" value="CBASS_pafABC_assoc_protein"/>
</dbReference>
<evidence type="ECO:0000259" key="2">
    <source>
        <dbReference type="Pfam" id="PF26107"/>
    </source>
</evidence>
<organism evidence="4 5">
    <name type="scientific">Sessilibacter corallicola</name>
    <dbReference type="NCBI Taxonomy" id="2904075"/>
    <lineage>
        <taxon>Bacteria</taxon>
        <taxon>Pseudomonadati</taxon>
        <taxon>Pseudomonadota</taxon>
        <taxon>Gammaproteobacteria</taxon>
        <taxon>Cellvibrionales</taxon>
        <taxon>Cellvibrionaceae</taxon>
        <taxon>Sessilibacter</taxon>
    </lineage>
</organism>
<dbReference type="Proteomes" id="UP001465153">
    <property type="component" value="Unassembled WGS sequence"/>
</dbReference>
<keyword evidence="5" id="KW-1185">Reference proteome</keyword>
<accession>A0ABQ0AEZ7</accession>
<evidence type="ECO:0000259" key="1">
    <source>
        <dbReference type="Pfam" id="PF13280"/>
    </source>
</evidence>
<name>A0ABQ0AEZ7_9GAMM</name>
<gene>
    <name evidence="4" type="ORF">NBRC116591_40330</name>
</gene>
<sequence>MNENTTYSFDQVLRYKLIEIIVLWEGRLTTNHLCQYFGIGRQQASKDINYYLKQIAPSNLFYDSSLKGYIPGVTFKPKFTFGTVDEYLTLLSEKGGNLLPFDNTNKVISQNIELLQPPTRHIKADILRGLIQAIKNKRRIELGYVSLNNPKIEDRIIEPHSLINTGQRWHVRAYCEKNRDFRDFVLSRFRGEIEIYDEALIDSNKDKLWHTPARIKIIPDTRLNKAQRKIIAEDYGMKRNALIINSRAALVNYILKLFQLDPNKVEALPQAQQLMIGNLSELKKWLF</sequence>
<feature type="domain" description="DNA-binding transcriptional repressor CapW winged helix-turn-helix" evidence="3">
    <location>
        <begin position="10"/>
        <end position="92"/>
    </location>
</feature>
<dbReference type="InterPro" id="IPR059020">
    <property type="entry name" value="CapW_CTD"/>
</dbReference>
<protein>
    <submittedName>
        <fullName evidence="4">YafY family protein</fullName>
    </submittedName>
</protein>
<dbReference type="Pfam" id="PF26107">
    <property type="entry name" value="BrxR_CTD"/>
    <property type="match status" value="1"/>
</dbReference>
<dbReference type="PANTHER" id="PTHR34580:SF3">
    <property type="entry name" value="PROTEIN PAFB"/>
    <property type="match status" value="1"/>
</dbReference>
<dbReference type="RefSeq" id="WP_233089611.1">
    <property type="nucleotide sequence ID" value="NZ_BAABWN010000021.1"/>
</dbReference>
<dbReference type="Pfam" id="PF13280">
    <property type="entry name" value="WYL"/>
    <property type="match status" value="1"/>
</dbReference>
<dbReference type="InterPro" id="IPR059019">
    <property type="entry name" value="WHD_CapW"/>
</dbReference>
<dbReference type="Pfam" id="PF26109">
    <property type="entry name" value="WHD_BrxR"/>
    <property type="match status" value="1"/>
</dbReference>
<dbReference type="PIRSF" id="PIRSF015558">
    <property type="entry name" value="Txn_reg_DeoR_prd"/>
    <property type="match status" value="1"/>
</dbReference>
<evidence type="ECO:0000313" key="5">
    <source>
        <dbReference type="Proteomes" id="UP001465153"/>
    </source>
</evidence>